<name>A0A183DF44_9BILA</name>
<evidence type="ECO:0000313" key="2">
    <source>
        <dbReference type="Proteomes" id="UP000271098"/>
    </source>
</evidence>
<evidence type="ECO:0000313" key="1">
    <source>
        <dbReference type="EMBL" id="VDK58009.1"/>
    </source>
</evidence>
<keyword evidence="2" id="KW-1185">Reference proteome</keyword>
<sequence length="120" mass="13646">MLGIRNGNMLVKCCAGASSVTILKNMLSEGYVADYCTDVVETELWEDYCRIWEYIAEVISWSIMCEVRHFEGPRPSLGDFKAAFRSADADIRDPSPLLVHVLKRLVLLMLNRIGTYIRTL</sequence>
<dbReference type="Proteomes" id="UP000271098">
    <property type="component" value="Unassembled WGS sequence"/>
</dbReference>
<dbReference type="OrthoDB" id="514777at2759"/>
<dbReference type="AlphaFoldDB" id="A0A183DF44"/>
<accession>A0A183DF44</accession>
<reference evidence="1 2" key="2">
    <citation type="submission" date="2018-11" db="EMBL/GenBank/DDBJ databases">
        <authorList>
            <consortium name="Pathogen Informatics"/>
        </authorList>
    </citation>
    <scope>NUCLEOTIDE SEQUENCE [LARGE SCALE GENOMIC DNA]</scope>
</reference>
<reference evidence="3" key="1">
    <citation type="submission" date="2016-06" db="UniProtKB">
        <authorList>
            <consortium name="WormBaseParasite"/>
        </authorList>
    </citation>
    <scope>IDENTIFICATION</scope>
</reference>
<protein>
    <submittedName>
        <fullName evidence="3">LisH domain-containing protein</fullName>
    </submittedName>
</protein>
<evidence type="ECO:0000313" key="3">
    <source>
        <dbReference type="WBParaSite" id="GPUH_0000734401-mRNA-1"/>
    </source>
</evidence>
<organism evidence="3">
    <name type="scientific">Gongylonema pulchrum</name>
    <dbReference type="NCBI Taxonomy" id="637853"/>
    <lineage>
        <taxon>Eukaryota</taxon>
        <taxon>Metazoa</taxon>
        <taxon>Ecdysozoa</taxon>
        <taxon>Nematoda</taxon>
        <taxon>Chromadorea</taxon>
        <taxon>Rhabditida</taxon>
        <taxon>Spirurina</taxon>
        <taxon>Spiruromorpha</taxon>
        <taxon>Spiruroidea</taxon>
        <taxon>Gongylonematidae</taxon>
        <taxon>Gongylonema</taxon>
    </lineage>
</organism>
<proteinExistence type="predicted"/>
<dbReference type="WBParaSite" id="GPUH_0000734401-mRNA-1">
    <property type="protein sequence ID" value="GPUH_0000734401-mRNA-1"/>
    <property type="gene ID" value="GPUH_0000734401"/>
</dbReference>
<dbReference type="EMBL" id="UYRT01018825">
    <property type="protein sequence ID" value="VDK58009.1"/>
    <property type="molecule type" value="Genomic_DNA"/>
</dbReference>
<gene>
    <name evidence="1" type="ORF">GPUH_LOCUS7336</name>
</gene>